<organism evidence="2">
    <name type="scientific">marine metagenome</name>
    <dbReference type="NCBI Taxonomy" id="408172"/>
    <lineage>
        <taxon>unclassified sequences</taxon>
        <taxon>metagenomes</taxon>
        <taxon>ecological metagenomes</taxon>
    </lineage>
</organism>
<keyword evidence="1" id="KW-0472">Membrane</keyword>
<proteinExistence type="predicted"/>
<dbReference type="AlphaFoldDB" id="A0A382CZM5"/>
<dbReference type="Pfam" id="PF08570">
    <property type="entry name" value="DUF1761"/>
    <property type="match status" value="1"/>
</dbReference>
<feature type="transmembrane region" description="Helical" evidence="1">
    <location>
        <begin position="59"/>
        <end position="77"/>
    </location>
</feature>
<evidence type="ECO:0008006" key="3">
    <source>
        <dbReference type="Google" id="ProtNLM"/>
    </source>
</evidence>
<sequence>MYEPSINYLAVFVGTISHYMLGALWYSPVLFSRAWIGAVGWSDEEVKDIKENGGQGKGLALQFLGTLVLVFVTAHMVDFIKVVYPDLGALQVGMTSAFWLWLGYIATFGLTSVVFEQHSWKLYSINMGYQFVGLMIASGIVAVWV</sequence>
<protein>
    <recommendedName>
        <fullName evidence="3">DUF1761 domain-containing protein</fullName>
    </recommendedName>
</protein>
<gene>
    <name evidence="2" type="ORF">METZ01_LOCUS184550</name>
</gene>
<dbReference type="EMBL" id="UINC01036951">
    <property type="protein sequence ID" value="SVB31696.1"/>
    <property type="molecule type" value="Genomic_DNA"/>
</dbReference>
<feature type="transmembrane region" description="Helical" evidence="1">
    <location>
        <begin position="6"/>
        <end position="26"/>
    </location>
</feature>
<accession>A0A382CZM5</accession>
<evidence type="ECO:0000256" key="1">
    <source>
        <dbReference type="SAM" id="Phobius"/>
    </source>
</evidence>
<reference evidence="2" key="1">
    <citation type="submission" date="2018-05" db="EMBL/GenBank/DDBJ databases">
        <authorList>
            <person name="Lanie J.A."/>
            <person name="Ng W.-L."/>
            <person name="Kazmierczak K.M."/>
            <person name="Andrzejewski T.M."/>
            <person name="Davidsen T.M."/>
            <person name="Wayne K.J."/>
            <person name="Tettelin H."/>
            <person name="Glass J.I."/>
            <person name="Rusch D."/>
            <person name="Podicherti R."/>
            <person name="Tsui H.-C.T."/>
            <person name="Winkler M.E."/>
        </authorList>
    </citation>
    <scope>NUCLEOTIDE SEQUENCE</scope>
</reference>
<evidence type="ECO:0000313" key="2">
    <source>
        <dbReference type="EMBL" id="SVB31696.1"/>
    </source>
</evidence>
<feature type="transmembrane region" description="Helical" evidence="1">
    <location>
        <begin position="127"/>
        <end position="144"/>
    </location>
</feature>
<keyword evidence="1" id="KW-1133">Transmembrane helix</keyword>
<keyword evidence="1" id="KW-0812">Transmembrane</keyword>
<feature type="transmembrane region" description="Helical" evidence="1">
    <location>
        <begin position="97"/>
        <end position="115"/>
    </location>
</feature>
<name>A0A382CZM5_9ZZZZ</name>
<dbReference type="InterPro" id="IPR013879">
    <property type="entry name" value="DUF1761"/>
</dbReference>